<dbReference type="PANTHER" id="PTHR44591:SF3">
    <property type="entry name" value="RESPONSE REGULATORY DOMAIN-CONTAINING PROTEIN"/>
    <property type="match status" value="1"/>
</dbReference>
<dbReference type="InterPro" id="IPR001789">
    <property type="entry name" value="Sig_transdc_resp-reg_receiver"/>
</dbReference>
<evidence type="ECO:0000313" key="5">
    <source>
        <dbReference type="Proteomes" id="UP000030021"/>
    </source>
</evidence>
<dbReference type="eggNOG" id="COG1595">
    <property type="taxonomic scope" value="Bacteria"/>
</dbReference>
<evidence type="ECO:0000256" key="2">
    <source>
        <dbReference type="PROSITE-ProRule" id="PRU00169"/>
    </source>
</evidence>
<dbReference type="Gene3D" id="1.20.140.160">
    <property type="match status" value="1"/>
</dbReference>
<dbReference type="InterPro" id="IPR011006">
    <property type="entry name" value="CheY-like_superfamily"/>
</dbReference>
<feature type="modified residue" description="4-aspartylphosphate" evidence="2">
    <location>
        <position position="198"/>
    </location>
</feature>
<dbReference type="eggNOG" id="COG0784">
    <property type="taxonomic scope" value="Bacteria"/>
</dbReference>
<dbReference type="Pfam" id="PF22029">
    <property type="entry name" value="PhyR_sigma2"/>
    <property type="match status" value="1"/>
</dbReference>
<reference evidence="4 5" key="1">
    <citation type="submission" date="2013-01" db="EMBL/GenBank/DDBJ databases">
        <authorList>
            <person name="Fiebig A."/>
            <person name="Goeker M."/>
            <person name="Klenk H.-P.P."/>
        </authorList>
    </citation>
    <scope>NUCLEOTIDE SEQUENCE [LARGE SCALE GENOMIC DNA]</scope>
    <source>
        <strain evidence="4 5">DSM 17069</strain>
    </source>
</reference>
<feature type="domain" description="Response regulatory" evidence="3">
    <location>
        <begin position="148"/>
        <end position="262"/>
    </location>
</feature>
<dbReference type="GO" id="GO:0000160">
    <property type="term" value="P:phosphorelay signal transduction system"/>
    <property type="evidence" value="ECO:0007669"/>
    <property type="project" value="InterPro"/>
</dbReference>
<dbReference type="PATRIC" id="fig|1288298.3.peg.2399"/>
<dbReference type="PROSITE" id="PS50110">
    <property type="entry name" value="RESPONSE_REGULATORY"/>
    <property type="match status" value="1"/>
</dbReference>
<dbReference type="AlphaFoldDB" id="A0A0A0HL38"/>
<accession>A0A0A0HL38</accession>
<proteinExistence type="predicted"/>
<dbReference type="Gene3D" id="3.40.50.2300">
    <property type="match status" value="1"/>
</dbReference>
<dbReference type="PIRSF" id="PIRSF036400">
    <property type="entry name" value="RR_Ctr_UCP036400"/>
    <property type="match status" value="1"/>
</dbReference>
<dbReference type="Proteomes" id="UP000030021">
    <property type="component" value="Unassembled WGS sequence"/>
</dbReference>
<dbReference type="STRING" id="215743.ROSMUCSMR3_03074"/>
<dbReference type="InterPro" id="IPR013324">
    <property type="entry name" value="RNA_pol_sigma_r3/r4-like"/>
</dbReference>
<protein>
    <submittedName>
        <fullName evidence="4">Response regulator receiver protein</fullName>
    </submittedName>
</protein>
<dbReference type="HOGENOM" id="CLU_089963_0_0_5"/>
<dbReference type="OrthoDB" id="9786101at2"/>
<dbReference type="InterPro" id="IPR053866">
    <property type="entry name" value="PhyR_sigma2"/>
</dbReference>
<name>A0A0A0HL38_9RHOB</name>
<dbReference type="InterPro" id="IPR050595">
    <property type="entry name" value="Bact_response_regulator"/>
</dbReference>
<dbReference type="SUPFAM" id="SSF52172">
    <property type="entry name" value="CheY-like"/>
    <property type="match status" value="1"/>
</dbReference>
<dbReference type="EMBL" id="AONH01000013">
    <property type="protein sequence ID" value="KGM87651.1"/>
    <property type="molecule type" value="Genomic_DNA"/>
</dbReference>
<evidence type="ECO:0000256" key="1">
    <source>
        <dbReference type="ARBA" id="ARBA00022553"/>
    </source>
</evidence>
<dbReference type="SUPFAM" id="SSF88659">
    <property type="entry name" value="Sigma3 and sigma4 domains of RNA polymerase sigma factors"/>
    <property type="match status" value="1"/>
</dbReference>
<dbReference type="InterPro" id="IPR053867">
    <property type="entry name" value="PhyR_sigma4"/>
</dbReference>
<dbReference type="PANTHER" id="PTHR44591">
    <property type="entry name" value="STRESS RESPONSE REGULATOR PROTEIN 1"/>
    <property type="match status" value="1"/>
</dbReference>
<evidence type="ECO:0000259" key="3">
    <source>
        <dbReference type="PROSITE" id="PS50110"/>
    </source>
</evidence>
<dbReference type="CDD" id="cd17540">
    <property type="entry name" value="REC_PhyR"/>
    <property type="match status" value="1"/>
</dbReference>
<organism evidence="4 5">
    <name type="scientific">Roseovarius mucosus DSM 17069</name>
    <dbReference type="NCBI Taxonomy" id="1288298"/>
    <lineage>
        <taxon>Bacteria</taxon>
        <taxon>Pseudomonadati</taxon>
        <taxon>Pseudomonadota</taxon>
        <taxon>Alphaproteobacteria</taxon>
        <taxon>Rhodobacterales</taxon>
        <taxon>Roseobacteraceae</taxon>
        <taxon>Roseovarius</taxon>
    </lineage>
</organism>
<dbReference type="NCBIfam" id="NF006623">
    <property type="entry name" value="PRK09191.1"/>
    <property type="match status" value="1"/>
</dbReference>
<dbReference type="Pfam" id="PF22233">
    <property type="entry name" value="PhyR_sigma-like"/>
    <property type="match status" value="1"/>
</dbReference>
<dbReference type="SMART" id="SM00448">
    <property type="entry name" value="REC"/>
    <property type="match status" value="1"/>
</dbReference>
<dbReference type="InterPro" id="IPR014605">
    <property type="entry name" value="Sig_resp-reg_PhyR"/>
</dbReference>
<dbReference type="Pfam" id="PF00072">
    <property type="entry name" value="Response_reg"/>
    <property type="match status" value="1"/>
</dbReference>
<comment type="caution">
    <text evidence="4">The sequence shown here is derived from an EMBL/GenBank/DDBJ whole genome shotgun (WGS) entry which is preliminary data.</text>
</comment>
<evidence type="ECO:0000313" key="4">
    <source>
        <dbReference type="EMBL" id="KGM87651.1"/>
    </source>
</evidence>
<keyword evidence="1 2" id="KW-0597">Phosphoprotein</keyword>
<gene>
    <name evidence="4" type="ORF">rosmuc_02387</name>
</gene>
<sequence length="272" mass="29889">MMDTPRQPDLSTQIAEHLPYLRRYARALTGNQQTGDHYALATLEALLEDRTVFNTGLAPKPALFHAFHQIWMSSGAPIAEADGASSPEARAQWRLSTLTPNTREALLLHSIEGFRVSDIAQIIGATADEVSTLLTIARTEMTNAISGRIMIIEDEAIIAMDIRAIVEDMGHDVTGIARTRDEAVKLARRDPPDMILADIQLADKSSGIDAVNHILKELGDRPIVFITAFPERLLTGERPEPAFLITKPYSEEQVQSAVSQAMFFASTETLQG</sequence>